<protein>
    <recommendedName>
        <fullName evidence="3">Genomic island nu Sa alpha2</fullName>
    </recommendedName>
</protein>
<gene>
    <name evidence="1" type="ORF">DOS83_01025</name>
</gene>
<reference evidence="1 2" key="1">
    <citation type="journal article" date="2018" name="Vet. Microbiol.">
        <title>Characterisation of Staphylococcus felis isolated from cats using whole genome sequencing.</title>
        <authorList>
            <person name="Worthing K."/>
            <person name="Pang S."/>
            <person name="Trott D.J."/>
            <person name="Abraham S."/>
            <person name="Coombs G.W."/>
            <person name="Jordan D."/>
            <person name="McIntyre L."/>
            <person name="Davies M.R."/>
            <person name="Norris J."/>
        </authorList>
    </citation>
    <scope>NUCLEOTIDE SEQUENCE [LARGE SCALE GENOMIC DNA]</scope>
    <source>
        <strain evidence="1 2">F9</strain>
    </source>
</reference>
<evidence type="ECO:0008006" key="3">
    <source>
        <dbReference type="Google" id="ProtNLM"/>
    </source>
</evidence>
<organism evidence="1 2">
    <name type="scientific">Staphylococcus felis</name>
    <dbReference type="NCBI Taxonomy" id="46127"/>
    <lineage>
        <taxon>Bacteria</taxon>
        <taxon>Bacillati</taxon>
        <taxon>Bacillota</taxon>
        <taxon>Bacilli</taxon>
        <taxon>Bacillales</taxon>
        <taxon>Staphylococcaceae</taxon>
        <taxon>Staphylococcus</taxon>
    </lineage>
</organism>
<sequence>MLQNKESFRLLYQAIKELSERMGDDQIETHSISLLLLDFDFEDETFDQLLLAFSKYIDEVGVDRINHSEVLALIDKTIPEDRELNLYIKNKIIIGFANNYFPELQVLANKIKADMAVAMVKDFN</sequence>
<proteinExistence type="predicted"/>
<dbReference type="OrthoDB" id="2394136at2"/>
<dbReference type="RefSeq" id="WP_116093553.1">
    <property type="nucleotide sequence ID" value="NZ_QKXN01000123.1"/>
</dbReference>
<name>A0A3E0ISM0_9STAP</name>
<evidence type="ECO:0000313" key="2">
    <source>
        <dbReference type="Proteomes" id="UP000256562"/>
    </source>
</evidence>
<evidence type="ECO:0000313" key="1">
    <source>
        <dbReference type="EMBL" id="REI00701.1"/>
    </source>
</evidence>
<accession>A0A3E0ISM0</accession>
<comment type="caution">
    <text evidence="1">The sequence shown here is derived from an EMBL/GenBank/DDBJ whole genome shotgun (WGS) entry which is preliminary data.</text>
</comment>
<dbReference type="Proteomes" id="UP000256562">
    <property type="component" value="Unassembled WGS sequence"/>
</dbReference>
<dbReference type="EMBL" id="QKXQ01000045">
    <property type="protein sequence ID" value="REI00701.1"/>
    <property type="molecule type" value="Genomic_DNA"/>
</dbReference>
<dbReference type="AlphaFoldDB" id="A0A3E0ISM0"/>